<dbReference type="Proteomes" id="UP000242715">
    <property type="component" value="Unassembled WGS sequence"/>
</dbReference>
<protein>
    <submittedName>
        <fullName evidence="2">Uncharacterized protein</fullName>
    </submittedName>
</protein>
<name>A0A2Z6P4A6_TRISU</name>
<accession>A0A2Z6P4A6</accession>
<organism evidence="2 3">
    <name type="scientific">Trifolium subterraneum</name>
    <name type="common">Subterranean clover</name>
    <dbReference type="NCBI Taxonomy" id="3900"/>
    <lineage>
        <taxon>Eukaryota</taxon>
        <taxon>Viridiplantae</taxon>
        <taxon>Streptophyta</taxon>
        <taxon>Embryophyta</taxon>
        <taxon>Tracheophyta</taxon>
        <taxon>Spermatophyta</taxon>
        <taxon>Magnoliopsida</taxon>
        <taxon>eudicotyledons</taxon>
        <taxon>Gunneridae</taxon>
        <taxon>Pentapetalae</taxon>
        <taxon>rosids</taxon>
        <taxon>fabids</taxon>
        <taxon>Fabales</taxon>
        <taxon>Fabaceae</taxon>
        <taxon>Papilionoideae</taxon>
        <taxon>50 kb inversion clade</taxon>
        <taxon>NPAAA clade</taxon>
        <taxon>Hologalegina</taxon>
        <taxon>IRL clade</taxon>
        <taxon>Trifolieae</taxon>
        <taxon>Trifolium</taxon>
    </lineage>
</organism>
<sequence length="65" mass="7351">MASSQPASAHGQLPPTPTRPPNHIDPFKKKCSFHDKLLGNQEPVPRREIVDLIGKNMFKIEFQDD</sequence>
<dbReference type="EMBL" id="DF975037">
    <property type="protein sequence ID" value="GAU51251.1"/>
    <property type="molecule type" value="Genomic_DNA"/>
</dbReference>
<evidence type="ECO:0000313" key="2">
    <source>
        <dbReference type="EMBL" id="GAU51251.1"/>
    </source>
</evidence>
<keyword evidence="3" id="KW-1185">Reference proteome</keyword>
<evidence type="ECO:0000313" key="3">
    <source>
        <dbReference type="Proteomes" id="UP000242715"/>
    </source>
</evidence>
<proteinExistence type="predicted"/>
<evidence type="ECO:0000256" key="1">
    <source>
        <dbReference type="SAM" id="MobiDB-lite"/>
    </source>
</evidence>
<gene>
    <name evidence="2" type="ORF">TSUD_187920</name>
</gene>
<dbReference type="AlphaFoldDB" id="A0A2Z6P4A6"/>
<feature type="region of interest" description="Disordered" evidence="1">
    <location>
        <begin position="1"/>
        <end position="28"/>
    </location>
</feature>
<reference evidence="3" key="1">
    <citation type="journal article" date="2017" name="Front. Plant Sci.">
        <title>Climate Clever Clovers: New Paradigm to Reduce the Environmental Footprint of Ruminants by Breeding Low Methanogenic Forages Utilizing Haplotype Variation.</title>
        <authorList>
            <person name="Kaur P."/>
            <person name="Appels R."/>
            <person name="Bayer P.E."/>
            <person name="Keeble-Gagnere G."/>
            <person name="Wang J."/>
            <person name="Hirakawa H."/>
            <person name="Shirasawa K."/>
            <person name="Vercoe P."/>
            <person name="Stefanova K."/>
            <person name="Durmic Z."/>
            <person name="Nichols P."/>
            <person name="Revell C."/>
            <person name="Isobe S.N."/>
            <person name="Edwards D."/>
            <person name="Erskine W."/>
        </authorList>
    </citation>
    <scope>NUCLEOTIDE SEQUENCE [LARGE SCALE GENOMIC DNA]</scope>
    <source>
        <strain evidence="3">cv. Daliak</strain>
    </source>
</reference>